<keyword evidence="2" id="KW-1185">Reference proteome</keyword>
<dbReference type="OrthoDB" id="5379814at2"/>
<name>A0A0W1AJ83_9GAMM</name>
<reference evidence="1 2" key="1">
    <citation type="submission" date="2015-11" db="EMBL/GenBank/DDBJ databases">
        <title>Genomic analysis of 38 Legionella species identifies large and diverse effector repertoires.</title>
        <authorList>
            <person name="Burstein D."/>
            <person name="Amaro F."/>
            <person name="Zusman T."/>
            <person name="Lifshitz Z."/>
            <person name="Cohen O."/>
            <person name="Gilbert J.A."/>
            <person name="Pupko T."/>
            <person name="Shuman H.A."/>
            <person name="Segal G."/>
        </authorList>
    </citation>
    <scope>NUCLEOTIDE SEQUENCE [LARGE SCALE GENOMIC DNA]</scope>
    <source>
        <strain evidence="1 2">ATCC 49508</strain>
    </source>
</reference>
<dbReference type="Gene3D" id="3.40.50.150">
    <property type="entry name" value="Vaccinia Virus protein VP39"/>
    <property type="match status" value="1"/>
</dbReference>
<evidence type="ECO:0000313" key="1">
    <source>
        <dbReference type="EMBL" id="KTD81409.1"/>
    </source>
</evidence>
<dbReference type="Pfam" id="PF11899">
    <property type="entry name" value="DUF3419"/>
    <property type="match status" value="1"/>
</dbReference>
<dbReference type="EMBL" id="LNZC01000005">
    <property type="protein sequence ID" value="KTD81409.1"/>
    <property type="molecule type" value="Genomic_DNA"/>
</dbReference>
<dbReference type="STRING" id="45076.Lwor_0686"/>
<dbReference type="Proteomes" id="UP000054662">
    <property type="component" value="Unassembled WGS sequence"/>
</dbReference>
<gene>
    <name evidence="1" type="ORF">Lwor_0686</name>
</gene>
<accession>A0A0W1AJ83</accession>
<evidence type="ECO:0000313" key="2">
    <source>
        <dbReference type="Proteomes" id="UP000054662"/>
    </source>
</evidence>
<dbReference type="PATRIC" id="fig|45076.6.peg.754"/>
<protein>
    <recommendedName>
        <fullName evidence="3">S-adenosylmethionine:diacylglycerol 3-amino-3-carboxypropyl transferase</fullName>
    </recommendedName>
</protein>
<dbReference type="InterPro" id="IPR029063">
    <property type="entry name" value="SAM-dependent_MTases_sf"/>
</dbReference>
<dbReference type="AlphaFoldDB" id="A0A0W1AJ83"/>
<proteinExistence type="predicted"/>
<dbReference type="SUPFAM" id="SSF53335">
    <property type="entry name" value="S-adenosyl-L-methionine-dependent methyltransferases"/>
    <property type="match status" value="1"/>
</dbReference>
<dbReference type="InterPro" id="IPR021829">
    <property type="entry name" value="DUF3419"/>
</dbReference>
<comment type="caution">
    <text evidence="1">The sequence shown here is derived from an EMBL/GenBank/DDBJ whole genome shotgun (WGS) entry which is preliminary data.</text>
</comment>
<dbReference type="RefSeq" id="WP_058492519.1">
    <property type="nucleotide sequence ID" value="NZ_CBCRUR010000010.1"/>
</dbReference>
<evidence type="ECO:0008006" key="3">
    <source>
        <dbReference type="Google" id="ProtNLM"/>
    </source>
</evidence>
<sequence>MKKSEQVAYWVKTATQFPVGFAQVREDPLLDVQVIDHMNRPQTKVLMIASGGCTAALLATHPLISELTVVDPNLSQLALAQLKLHLLEHCSIEERLSILGHQKMSVQDRRAWIALRLHLLGYPEDTLGDLDKVAESGLDYCGRYEYLFRQLQLEIRHFEPEIRAILSNSGNTISEHLKEVLRESFKKVMTLDNLVALYGKDATQNPAMQFWEHFFCQTISALNCPSAKNNPFLSQLLLGQFIHRPYEWLTKPKQSIFKKVKFLNHTLSETLNTMNDSYDFIHLSNALDWLNPHEAKEMLCAVVDKLNSGGMLILRQLNSTLDIPSLGGNQLEWQVKDGVDCLHQDRSFFYKRLLVGKKL</sequence>
<organism evidence="1 2">
    <name type="scientific">Legionella worsleiensis</name>
    <dbReference type="NCBI Taxonomy" id="45076"/>
    <lineage>
        <taxon>Bacteria</taxon>
        <taxon>Pseudomonadati</taxon>
        <taxon>Pseudomonadota</taxon>
        <taxon>Gammaproteobacteria</taxon>
        <taxon>Legionellales</taxon>
        <taxon>Legionellaceae</taxon>
        <taxon>Legionella</taxon>
    </lineage>
</organism>